<dbReference type="InterPro" id="IPR001867">
    <property type="entry name" value="OmpR/PhoB-type_DNA-bd"/>
</dbReference>
<keyword evidence="5" id="KW-0804">Transcription</keyword>
<protein>
    <submittedName>
        <fullName evidence="10">Alkaline phosphatase synthesis transcriptional regulatory protein PhoP</fullName>
    </submittedName>
</protein>
<dbReference type="SUPFAM" id="SSF52172">
    <property type="entry name" value="CheY-like"/>
    <property type="match status" value="1"/>
</dbReference>
<dbReference type="Pfam" id="PF00072">
    <property type="entry name" value="Response_reg"/>
    <property type="match status" value="1"/>
</dbReference>
<dbReference type="InterPro" id="IPR001789">
    <property type="entry name" value="Sig_transdc_resp-reg_receiver"/>
</dbReference>
<keyword evidence="4 7" id="KW-0238">DNA-binding</keyword>
<keyword evidence="3" id="KW-0805">Transcription regulation</keyword>
<evidence type="ECO:0000259" key="8">
    <source>
        <dbReference type="PROSITE" id="PS50110"/>
    </source>
</evidence>
<dbReference type="InterPro" id="IPR036388">
    <property type="entry name" value="WH-like_DNA-bd_sf"/>
</dbReference>
<reference evidence="10 11" key="1">
    <citation type="submission" date="2018-03" db="EMBL/GenBank/DDBJ databases">
        <title>Draft Genome Sequences of the Obligatory Marine Myxobacteria Enhygromyxa salina SWB007.</title>
        <authorList>
            <person name="Poehlein A."/>
            <person name="Moghaddam J.A."/>
            <person name="Harms H."/>
            <person name="Alanjari M."/>
            <person name="Koenig G.M."/>
            <person name="Daniel R."/>
            <person name="Schaeberle T.F."/>
        </authorList>
    </citation>
    <scope>NUCLEOTIDE SEQUENCE [LARGE SCALE GENOMIC DNA]</scope>
    <source>
        <strain evidence="10 11">SWB007</strain>
    </source>
</reference>
<dbReference type="Proteomes" id="UP000238823">
    <property type="component" value="Unassembled WGS sequence"/>
</dbReference>
<dbReference type="AlphaFoldDB" id="A0A2S9YMD8"/>
<name>A0A2S9YMD8_9BACT</name>
<evidence type="ECO:0000256" key="3">
    <source>
        <dbReference type="ARBA" id="ARBA00023015"/>
    </source>
</evidence>
<dbReference type="SUPFAM" id="SSF46894">
    <property type="entry name" value="C-terminal effector domain of the bipartite response regulators"/>
    <property type="match status" value="1"/>
</dbReference>
<evidence type="ECO:0000256" key="6">
    <source>
        <dbReference type="PROSITE-ProRule" id="PRU00169"/>
    </source>
</evidence>
<evidence type="ECO:0000256" key="5">
    <source>
        <dbReference type="ARBA" id="ARBA00023163"/>
    </source>
</evidence>
<accession>A0A2S9YMD8</accession>
<dbReference type="OrthoDB" id="9793321at2"/>
<feature type="DNA-binding region" description="OmpR/PhoB-type" evidence="7">
    <location>
        <begin position="136"/>
        <end position="238"/>
    </location>
</feature>
<dbReference type="InterPro" id="IPR039420">
    <property type="entry name" value="WalR-like"/>
</dbReference>
<evidence type="ECO:0000256" key="2">
    <source>
        <dbReference type="ARBA" id="ARBA00023012"/>
    </source>
</evidence>
<dbReference type="Pfam" id="PF00486">
    <property type="entry name" value="Trans_reg_C"/>
    <property type="match status" value="1"/>
</dbReference>
<dbReference type="GO" id="GO:0005829">
    <property type="term" value="C:cytosol"/>
    <property type="evidence" value="ECO:0007669"/>
    <property type="project" value="TreeGrafter"/>
</dbReference>
<dbReference type="CDD" id="cd00383">
    <property type="entry name" value="trans_reg_C"/>
    <property type="match status" value="1"/>
</dbReference>
<comment type="caution">
    <text evidence="10">The sequence shown here is derived from an EMBL/GenBank/DDBJ whole genome shotgun (WGS) entry which is preliminary data.</text>
</comment>
<dbReference type="SMART" id="SM00448">
    <property type="entry name" value="REC"/>
    <property type="match status" value="1"/>
</dbReference>
<dbReference type="PANTHER" id="PTHR48111:SF1">
    <property type="entry name" value="TWO-COMPONENT RESPONSE REGULATOR ORR33"/>
    <property type="match status" value="1"/>
</dbReference>
<keyword evidence="2" id="KW-0902">Two-component regulatory system</keyword>
<dbReference type="PROSITE" id="PS51755">
    <property type="entry name" value="OMPR_PHOB"/>
    <property type="match status" value="1"/>
</dbReference>
<dbReference type="Gene3D" id="3.40.50.2300">
    <property type="match status" value="1"/>
</dbReference>
<evidence type="ECO:0000256" key="1">
    <source>
        <dbReference type="ARBA" id="ARBA00022553"/>
    </source>
</evidence>
<feature type="domain" description="OmpR/PhoB-type" evidence="9">
    <location>
        <begin position="136"/>
        <end position="238"/>
    </location>
</feature>
<feature type="domain" description="Response regulatory" evidence="8">
    <location>
        <begin position="8"/>
        <end position="122"/>
    </location>
</feature>
<evidence type="ECO:0000256" key="7">
    <source>
        <dbReference type="PROSITE-ProRule" id="PRU01091"/>
    </source>
</evidence>
<dbReference type="PANTHER" id="PTHR48111">
    <property type="entry name" value="REGULATOR OF RPOS"/>
    <property type="match status" value="1"/>
</dbReference>
<dbReference type="EMBL" id="PVNL01000078">
    <property type="protein sequence ID" value="PRQ06264.1"/>
    <property type="molecule type" value="Genomic_DNA"/>
</dbReference>
<dbReference type="GO" id="GO:0000156">
    <property type="term" value="F:phosphorelay response regulator activity"/>
    <property type="evidence" value="ECO:0007669"/>
    <property type="project" value="TreeGrafter"/>
</dbReference>
<organism evidence="10 11">
    <name type="scientific">Enhygromyxa salina</name>
    <dbReference type="NCBI Taxonomy" id="215803"/>
    <lineage>
        <taxon>Bacteria</taxon>
        <taxon>Pseudomonadati</taxon>
        <taxon>Myxococcota</taxon>
        <taxon>Polyangia</taxon>
        <taxon>Nannocystales</taxon>
        <taxon>Nannocystaceae</taxon>
        <taxon>Enhygromyxa</taxon>
    </lineage>
</organism>
<dbReference type="Gene3D" id="6.10.250.690">
    <property type="match status" value="1"/>
</dbReference>
<dbReference type="GO" id="GO:0000976">
    <property type="term" value="F:transcription cis-regulatory region binding"/>
    <property type="evidence" value="ECO:0007669"/>
    <property type="project" value="TreeGrafter"/>
</dbReference>
<keyword evidence="1 6" id="KW-0597">Phosphoprotein</keyword>
<dbReference type="InterPro" id="IPR016032">
    <property type="entry name" value="Sig_transdc_resp-reg_C-effctor"/>
</dbReference>
<evidence type="ECO:0000313" key="10">
    <source>
        <dbReference type="EMBL" id="PRQ06264.1"/>
    </source>
</evidence>
<sequence>MLQAVGRTILIVEDEAPIREGICDLLAYHGHQPTGVGDGERGLTEALTGRYALVILDVMLPGRDGFAICEQLRAARPGQAIMMLTARGREQDVLRGFECGCDDYVPKPFSLSLLRARIEALLRRATPIPATPARASNTLQIGPLSLDLDNLRARVGERDIELTSRDLEVLEYLARERHRVVPRIDLLREVWGYDRAEKLETRCVDMHVVKLRRRLAELLPSGDSPIETVRGVGYRLRVSEDPAG</sequence>
<gene>
    <name evidence="10" type="primary">phoP_2</name>
    <name evidence="10" type="ORF">ENSA7_40410</name>
</gene>
<dbReference type="InterPro" id="IPR011006">
    <property type="entry name" value="CheY-like_superfamily"/>
</dbReference>
<dbReference type="SMART" id="SM00862">
    <property type="entry name" value="Trans_reg_C"/>
    <property type="match status" value="1"/>
</dbReference>
<dbReference type="Gene3D" id="1.10.10.10">
    <property type="entry name" value="Winged helix-like DNA-binding domain superfamily/Winged helix DNA-binding domain"/>
    <property type="match status" value="1"/>
</dbReference>
<proteinExistence type="predicted"/>
<evidence type="ECO:0000256" key="4">
    <source>
        <dbReference type="ARBA" id="ARBA00023125"/>
    </source>
</evidence>
<evidence type="ECO:0000259" key="9">
    <source>
        <dbReference type="PROSITE" id="PS51755"/>
    </source>
</evidence>
<dbReference type="GO" id="GO:0032993">
    <property type="term" value="C:protein-DNA complex"/>
    <property type="evidence" value="ECO:0007669"/>
    <property type="project" value="TreeGrafter"/>
</dbReference>
<evidence type="ECO:0000313" key="11">
    <source>
        <dbReference type="Proteomes" id="UP000238823"/>
    </source>
</evidence>
<dbReference type="PROSITE" id="PS50110">
    <property type="entry name" value="RESPONSE_REGULATORY"/>
    <property type="match status" value="1"/>
</dbReference>
<feature type="modified residue" description="4-aspartylphosphate" evidence="6">
    <location>
        <position position="57"/>
    </location>
</feature>
<dbReference type="GO" id="GO:0006355">
    <property type="term" value="P:regulation of DNA-templated transcription"/>
    <property type="evidence" value="ECO:0007669"/>
    <property type="project" value="InterPro"/>
</dbReference>